<evidence type="ECO:0000313" key="7">
    <source>
        <dbReference type="EMBL" id="QQD17327.1"/>
    </source>
</evidence>
<dbReference type="AlphaFoldDB" id="A0A7T4QZ60"/>
<proteinExistence type="inferred from homology"/>
<feature type="active site" evidence="5">
    <location>
        <position position="214"/>
    </location>
</feature>
<gene>
    <name evidence="7" type="ORF">I6N98_13255</name>
</gene>
<evidence type="ECO:0000256" key="5">
    <source>
        <dbReference type="PIRSR" id="PIRSR036492-1"/>
    </source>
</evidence>
<sequence>MTSATDRYQEIYLAQKANLATLKSTRAEKRIAKLQKLRDAVVSHADDIGNAQHADMRKMPLGIQTIEVAAALQDIDDAIAGLQDWMQAEVYEPSPENAGNQTYVQYEPKGVVLLFGPWNFPFHLVVAPLVPIIAAGNSCIVKPNEMAPHTSAILAKLLGEVFPTNEVAVVEGGVPVANALLELPVDHIFFTGSPNIGKVIMAAAAKHLASVTLELGGKCPVIIDESADLKAVIGGITRARFFNAGQLCLSTDHIWLKASQRDAFVAGLGAAIEQAFYKDGELNTFLMSRIVDKANFQRLKGYVDDALAKGATIAVGGAMNEDDLTIEPMVLIDVPLDAEIMQHEIFGPILPVLCYENPKEIQQLIHQSGKPLAMYLFSQNQSFIDDMLLNTSSGGVTVNGVMSRAGERRLPFGGANSSGIGRYKGVHGFRELSNARAMFVHRAESYGR</sequence>
<accession>A0A7T4QZ60</accession>
<feature type="active site" evidence="5">
    <location>
        <position position="248"/>
    </location>
</feature>
<keyword evidence="8" id="KW-1185">Reference proteome</keyword>
<dbReference type="Pfam" id="PF00171">
    <property type="entry name" value="Aldedh"/>
    <property type="match status" value="1"/>
</dbReference>
<dbReference type="InterPro" id="IPR016163">
    <property type="entry name" value="Ald_DH_C"/>
</dbReference>
<evidence type="ECO:0000259" key="6">
    <source>
        <dbReference type="Pfam" id="PF00171"/>
    </source>
</evidence>
<evidence type="ECO:0000256" key="2">
    <source>
        <dbReference type="ARBA" id="ARBA00023002"/>
    </source>
</evidence>
<keyword evidence="3" id="KW-0520">NAD</keyword>
<dbReference type="InterPro" id="IPR012394">
    <property type="entry name" value="Aldehyde_DH_NAD(P)"/>
</dbReference>
<dbReference type="PANTHER" id="PTHR43570">
    <property type="entry name" value="ALDEHYDE DEHYDROGENASE"/>
    <property type="match status" value="1"/>
</dbReference>
<dbReference type="InterPro" id="IPR016161">
    <property type="entry name" value="Ald_DH/histidinol_DH"/>
</dbReference>
<dbReference type="Proteomes" id="UP000596063">
    <property type="component" value="Chromosome"/>
</dbReference>
<dbReference type="InterPro" id="IPR015590">
    <property type="entry name" value="Aldehyde_DH_dom"/>
</dbReference>
<feature type="domain" description="Aldehyde dehydrogenase" evidence="6">
    <location>
        <begin position="14"/>
        <end position="436"/>
    </location>
</feature>
<dbReference type="RefSeq" id="WP_198568829.1">
    <property type="nucleotide sequence ID" value="NZ_CP066167.1"/>
</dbReference>
<dbReference type="GO" id="GO:0004029">
    <property type="term" value="F:aldehyde dehydrogenase (NAD+) activity"/>
    <property type="evidence" value="ECO:0007669"/>
    <property type="project" value="TreeGrafter"/>
</dbReference>
<dbReference type="SUPFAM" id="SSF53720">
    <property type="entry name" value="ALDH-like"/>
    <property type="match status" value="1"/>
</dbReference>
<organism evidence="7 8">
    <name type="scientific">Spongiibacter nanhainus</name>
    <dbReference type="NCBI Taxonomy" id="2794344"/>
    <lineage>
        <taxon>Bacteria</taxon>
        <taxon>Pseudomonadati</taxon>
        <taxon>Pseudomonadota</taxon>
        <taxon>Gammaproteobacteria</taxon>
        <taxon>Cellvibrionales</taxon>
        <taxon>Spongiibacteraceae</taxon>
        <taxon>Spongiibacter</taxon>
    </lineage>
</organism>
<comment type="similarity">
    <text evidence="1 4">Belongs to the aldehyde dehydrogenase family.</text>
</comment>
<reference evidence="7 8" key="1">
    <citation type="submission" date="2020-12" db="EMBL/GenBank/DDBJ databases">
        <authorList>
            <person name="Shan Y."/>
        </authorList>
    </citation>
    <scope>NUCLEOTIDE SEQUENCE [LARGE SCALE GENOMIC DNA]</scope>
    <source>
        <strain evidence="8">csc3.9</strain>
    </source>
</reference>
<dbReference type="EMBL" id="CP066167">
    <property type="protein sequence ID" value="QQD17327.1"/>
    <property type="molecule type" value="Genomic_DNA"/>
</dbReference>
<evidence type="ECO:0000256" key="3">
    <source>
        <dbReference type="ARBA" id="ARBA00023027"/>
    </source>
</evidence>
<keyword evidence="2 4" id="KW-0560">Oxidoreductase</keyword>
<evidence type="ECO:0000256" key="4">
    <source>
        <dbReference type="PIRNR" id="PIRNR036492"/>
    </source>
</evidence>
<protein>
    <recommendedName>
        <fullName evidence="4">Aldehyde dehydrogenase</fullName>
    </recommendedName>
</protein>
<dbReference type="GO" id="GO:0006081">
    <property type="term" value="P:aldehyde metabolic process"/>
    <property type="evidence" value="ECO:0007669"/>
    <property type="project" value="InterPro"/>
</dbReference>
<dbReference type="Gene3D" id="3.40.605.10">
    <property type="entry name" value="Aldehyde Dehydrogenase, Chain A, domain 1"/>
    <property type="match status" value="1"/>
</dbReference>
<dbReference type="Gene3D" id="3.40.309.10">
    <property type="entry name" value="Aldehyde Dehydrogenase, Chain A, domain 2"/>
    <property type="match status" value="1"/>
</dbReference>
<evidence type="ECO:0000256" key="1">
    <source>
        <dbReference type="ARBA" id="ARBA00009986"/>
    </source>
</evidence>
<evidence type="ECO:0000313" key="8">
    <source>
        <dbReference type="Proteomes" id="UP000596063"/>
    </source>
</evidence>
<dbReference type="PANTHER" id="PTHR43570:SF20">
    <property type="entry name" value="ALDEHYDE DEHYDROGENASE ALDX-RELATED"/>
    <property type="match status" value="1"/>
</dbReference>
<dbReference type="PIRSF" id="PIRSF036492">
    <property type="entry name" value="ALDH"/>
    <property type="match status" value="1"/>
</dbReference>
<dbReference type="GO" id="GO:0005737">
    <property type="term" value="C:cytoplasm"/>
    <property type="evidence" value="ECO:0007669"/>
    <property type="project" value="TreeGrafter"/>
</dbReference>
<dbReference type="KEGG" id="snan:I6N98_13255"/>
<name>A0A7T4QZ60_9GAMM</name>
<dbReference type="InterPro" id="IPR016162">
    <property type="entry name" value="Ald_DH_N"/>
</dbReference>